<evidence type="ECO:0000256" key="2">
    <source>
        <dbReference type="ARBA" id="ARBA00022475"/>
    </source>
</evidence>
<dbReference type="EMBL" id="AP026560">
    <property type="protein sequence ID" value="BDP42535.1"/>
    <property type="molecule type" value="Genomic_DNA"/>
</dbReference>
<keyword evidence="9" id="KW-1185">Reference proteome</keyword>
<evidence type="ECO:0000256" key="3">
    <source>
        <dbReference type="ARBA" id="ARBA00022692"/>
    </source>
</evidence>
<dbReference type="InterPro" id="IPR011620">
    <property type="entry name" value="Sig_transdc_His_kinase_LytS_TM"/>
</dbReference>
<dbReference type="InterPro" id="IPR029787">
    <property type="entry name" value="Nucleotide_cyclase"/>
</dbReference>
<keyword evidence="2" id="KW-1003">Cell membrane</keyword>
<dbReference type="Pfam" id="PF07694">
    <property type="entry name" value="5TM-5TMR_LYT"/>
    <property type="match status" value="1"/>
</dbReference>
<evidence type="ECO:0000256" key="5">
    <source>
        <dbReference type="ARBA" id="ARBA00023136"/>
    </source>
</evidence>
<protein>
    <submittedName>
        <fullName evidence="8">GGDEF domain-containing protein</fullName>
    </submittedName>
</protein>
<keyword evidence="3 6" id="KW-0812">Transmembrane</keyword>
<evidence type="ECO:0000256" key="1">
    <source>
        <dbReference type="ARBA" id="ARBA00004651"/>
    </source>
</evidence>
<evidence type="ECO:0000256" key="4">
    <source>
        <dbReference type="ARBA" id="ARBA00022989"/>
    </source>
</evidence>
<comment type="subcellular location">
    <subcellularLocation>
        <location evidence="1">Cell membrane</location>
        <topology evidence="1">Multi-pass membrane protein</topology>
    </subcellularLocation>
</comment>
<feature type="transmembrane region" description="Helical" evidence="6">
    <location>
        <begin position="6"/>
        <end position="23"/>
    </location>
</feature>
<dbReference type="InterPro" id="IPR050469">
    <property type="entry name" value="Diguanylate_Cyclase"/>
</dbReference>
<dbReference type="CDD" id="cd01949">
    <property type="entry name" value="GGDEF"/>
    <property type="match status" value="1"/>
</dbReference>
<dbReference type="Gene3D" id="3.30.70.270">
    <property type="match status" value="1"/>
</dbReference>
<dbReference type="Proteomes" id="UP001064971">
    <property type="component" value="Chromosome"/>
</dbReference>
<feature type="transmembrane region" description="Helical" evidence="6">
    <location>
        <begin position="158"/>
        <end position="177"/>
    </location>
</feature>
<keyword evidence="5 6" id="KW-0472">Membrane</keyword>
<dbReference type="InterPro" id="IPR043128">
    <property type="entry name" value="Rev_trsase/Diguanyl_cyclase"/>
</dbReference>
<proteinExistence type="predicted"/>
<feature type="transmembrane region" description="Helical" evidence="6">
    <location>
        <begin position="132"/>
        <end position="151"/>
    </location>
</feature>
<dbReference type="SMART" id="SM00267">
    <property type="entry name" value="GGDEF"/>
    <property type="match status" value="1"/>
</dbReference>
<accession>A0ABN6RGR4</accession>
<name>A0ABN6RGR4_9DEIO</name>
<feature type="domain" description="GGDEF" evidence="7">
    <location>
        <begin position="222"/>
        <end position="352"/>
    </location>
</feature>
<evidence type="ECO:0000259" key="7">
    <source>
        <dbReference type="PROSITE" id="PS50887"/>
    </source>
</evidence>
<reference evidence="8" key="1">
    <citation type="submission" date="2022-07" db="EMBL/GenBank/DDBJ databases">
        <title>Complete Genome Sequence of the Radioresistant Bacterium Deinococcus aetherius ST0316, Isolated from the Air Dust collected in Lower Stratosphere above Japan.</title>
        <authorList>
            <person name="Satoh K."/>
            <person name="Hagiwara K."/>
            <person name="Katsumata K."/>
            <person name="Kubo A."/>
            <person name="Yokobori S."/>
            <person name="Yamagishi A."/>
            <person name="Oono Y."/>
            <person name="Narumi I."/>
        </authorList>
    </citation>
    <scope>NUCLEOTIDE SEQUENCE</scope>
    <source>
        <strain evidence="8">ST0316</strain>
    </source>
</reference>
<dbReference type="PROSITE" id="PS50887">
    <property type="entry name" value="GGDEF"/>
    <property type="match status" value="1"/>
</dbReference>
<feature type="transmembrane region" description="Helical" evidence="6">
    <location>
        <begin position="35"/>
        <end position="54"/>
    </location>
</feature>
<feature type="transmembrane region" description="Helical" evidence="6">
    <location>
        <begin position="66"/>
        <end position="89"/>
    </location>
</feature>
<evidence type="ECO:0000256" key="6">
    <source>
        <dbReference type="SAM" id="Phobius"/>
    </source>
</evidence>
<dbReference type="Pfam" id="PF00990">
    <property type="entry name" value="GGDEF"/>
    <property type="match status" value="1"/>
</dbReference>
<gene>
    <name evidence="8" type="ORF">DAETH_25040</name>
</gene>
<dbReference type="SUPFAM" id="SSF55073">
    <property type="entry name" value="Nucleotide cyclase"/>
    <property type="match status" value="1"/>
</dbReference>
<dbReference type="PANTHER" id="PTHR45138:SF9">
    <property type="entry name" value="DIGUANYLATE CYCLASE DGCM-RELATED"/>
    <property type="match status" value="1"/>
</dbReference>
<organism evidence="8 9">
    <name type="scientific">Deinococcus aetherius</name>
    <dbReference type="NCBI Taxonomy" id="200252"/>
    <lineage>
        <taxon>Bacteria</taxon>
        <taxon>Thermotogati</taxon>
        <taxon>Deinococcota</taxon>
        <taxon>Deinococci</taxon>
        <taxon>Deinococcales</taxon>
        <taxon>Deinococcaceae</taxon>
        <taxon>Deinococcus</taxon>
    </lineage>
</organism>
<dbReference type="PANTHER" id="PTHR45138">
    <property type="entry name" value="REGULATORY COMPONENTS OF SENSORY TRANSDUCTION SYSTEM"/>
    <property type="match status" value="1"/>
</dbReference>
<feature type="transmembrane region" description="Helical" evidence="6">
    <location>
        <begin position="101"/>
        <end position="120"/>
    </location>
</feature>
<keyword evidence="4 6" id="KW-1133">Transmembrane helix</keyword>
<evidence type="ECO:0000313" key="9">
    <source>
        <dbReference type="Proteomes" id="UP001064971"/>
    </source>
</evidence>
<sequence length="355" mass="37626">MLNDLFVNFCVLCTTTFLVGWTLRSLKHAWTWTQIALRALLTVASSFVLIANAVPLAGGVALDLRAVPVALATIGGGVPAGVTVALPLIAYEVWRGGERALVHGLSLALVVGLCALALRGVPRDVENSGVRWWVPFGIFAPSNLPLAYGAYLATGDAGYAASVTLLLTAAQTIGMLASQAITVTQLRALERAEVLTDLAYTDKLTGVGNRRALDEALSHPGDISHVLLLDLDHFKLVNDTRGHDTGDRVLEATAAVMREVLGRRGCPYRFGGEEFAVLLRQTSTAEAVGLAQELRRRVAQEVGTRSGHPDLTLTVSLGLAGVHPASTALERADNLLYAAKRAGRDRVEAEALAVA</sequence>
<evidence type="ECO:0000313" key="8">
    <source>
        <dbReference type="EMBL" id="BDP42535.1"/>
    </source>
</evidence>
<dbReference type="InterPro" id="IPR000160">
    <property type="entry name" value="GGDEF_dom"/>
</dbReference>
<dbReference type="NCBIfam" id="TIGR00254">
    <property type="entry name" value="GGDEF"/>
    <property type="match status" value="1"/>
</dbReference>